<dbReference type="GO" id="GO:0009986">
    <property type="term" value="C:cell surface"/>
    <property type="evidence" value="ECO:0007669"/>
    <property type="project" value="UniProtKB-SubCell"/>
</dbReference>
<feature type="chain" id="PRO_5012051608" description="Trimeric autotransporter adhesin YadA-like C-terminal membrane anchor domain-containing protein" evidence="8">
    <location>
        <begin position="25"/>
        <end position="252"/>
    </location>
</feature>
<evidence type="ECO:0000256" key="8">
    <source>
        <dbReference type="SAM" id="SignalP"/>
    </source>
</evidence>
<dbReference type="Pfam" id="PF03895">
    <property type="entry name" value="YadA_anchor"/>
    <property type="match status" value="1"/>
</dbReference>
<keyword evidence="6" id="KW-0472">Membrane</keyword>
<dbReference type="SUPFAM" id="SSF54523">
    <property type="entry name" value="Pili subunits"/>
    <property type="match status" value="1"/>
</dbReference>
<sequence length="252" mass="27994">MKKGFIVSSLTLVLTSSLSTTSFALPLSSILIEPIVAISETLSEIPTEKPSIEHKKAVMKKYEENRLRTLFGGHNKLITDPPSTLEEHIYKIINQDMEDIYRELEPKMSEIDKNTQQAISHNNIHIYDKIDLADKKYHKKHSENVKKLTVLREDFNKAQGENTAHFSQMEKKISKTTKQANSGIASVAAMSNIPYAMNTRFSLGAGLGNYRNGNAVAVGAQYQIKENVNLRSSVSWNNSDSAVVGAGVAIGW</sequence>
<feature type="domain" description="Trimeric autotransporter adhesin YadA-like C-terminal membrane anchor" evidence="9">
    <location>
        <begin position="198"/>
        <end position="252"/>
    </location>
</feature>
<keyword evidence="4" id="KW-0812">Transmembrane</keyword>
<dbReference type="GO" id="GO:0009279">
    <property type="term" value="C:cell outer membrane"/>
    <property type="evidence" value="ECO:0007669"/>
    <property type="project" value="UniProtKB-SubCell"/>
</dbReference>
<protein>
    <recommendedName>
        <fullName evidence="9">Trimeric autotransporter adhesin YadA-like C-terminal membrane anchor domain-containing protein</fullName>
    </recommendedName>
</protein>
<proteinExistence type="predicted"/>
<organism evidence="10 11">
    <name type="scientific">Providencia stuartii</name>
    <dbReference type="NCBI Taxonomy" id="588"/>
    <lineage>
        <taxon>Bacteria</taxon>
        <taxon>Pseudomonadati</taxon>
        <taxon>Pseudomonadota</taxon>
        <taxon>Gammaproteobacteria</taxon>
        <taxon>Enterobacterales</taxon>
        <taxon>Morganellaceae</taxon>
        <taxon>Providencia</taxon>
    </lineage>
</organism>
<keyword evidence="3" id="KW-1134">Transmembrane beta strand</keyword>
<gene>
    <name evidence="10" type="ORF">A3Q29_16035</name>
</gene>
<keyword evidence="5 8" id="KW-0732">Signal</keyword>
<comment type="subcellular location">
    <subcellularLocation>
        <location evidence="2">Cell outer membrane</location>
    </subcellularLocation>
    <subcellularLocation>
        <location evidence="1">Cell surface</location>
    </subcellularLocation>
</comment>
<dbReference type="InterPro" id="IPR045584">
    <property type="entry name" value="Pilin-like"/>
</dbReference>
<keyword evidence="11" id="KW-1185">Reference proteome</keyword>
<evidence type="ECO:0000256" key="1">
    <source>
        <dbReference type="ARBA" id="ARBA00004241"/>
    </source>
</evidence>
<dbReference type="AlphaFoldDB" id="A0A1S1HUI0"/>
<dbReference type="EMBL" id="LVIE01000079">
    <property type="protein sequence ID" value="OHT25081.1"/>
    <property type="molecule type" value="Genomic_DNA"/>
</dbReference>
<evidence type="ECO:0000256" key="3">
    <source>
        <dbReference type="ARBA" id="ARBA00022452"/>
    </source>
</evidence>
<dbReference type="Proteomes" id="UP000179588">
    <property type="component" value="Unassembled WGS sequence"/>
</dbReference>
<evidence type="ECO:0000256" key="4">
    <source>
        <dbReference type="ARBA" id="ARBA00022692"/>
    </source>
</evidence>
<evidence type="ECO:0000313" key="11">
    <source>
        <dbReference type="Proteomes" id="UP000179588"/>
    </source>
</evidence>
<dbReference type="Gene3D" id="3.30.1300.30">
    <property type="entry name" value="GSPII I/J protein-like"/>
    <property type="match status" value="1"/>
</dbReference>
<reference evidence="10 11" key="1">
    <citation type="submission" date="2016-03" db="EMBL/GenBank/DDBJ databases">
        <title>Genome sequence of Providencia stuartii strain, isolated from the salivary glands of larval Lucilia sericata.</title>
        <authorList>
            <person name="Yuan Y."/>
            <person name="Zhang Y."/>
            <person name="Fu S."/>
            <person name="Crippen T.L."/>
            <person name="Visi D."/>
            <person name="Benbow M.E."/>
            <person name="Allen M."/>
            <person name="Tomberlin J.K."/>
            <person name="Sze S.-H."/>
            <person name="Tarone A.M."/>
        </authorList>
    </citation>
    <scope>NUCLEOTIDE SEQUENCE [LARGE SCALE GENOMIC DNA]</scope>
    <source>
        <strain evidence="10 11">Crippen</strain>
    </source>
</reference>
<evidence type="ECO:0000256" key="5">
    <source>
        <dbReference type="ARBA" id="ARBA00022729"/>
    </source>
</evidence>
<evidence type="ECO:0000259" key="9">
    <source>
        <dbReference type="Pfam" id="PF03895"/>
    </source>
</evidence>
<name>A0A1S1HUI0_PROST</name>
<keyword evidence="7" id="KW-0998">Cell outer membrane</keyword>
<evidence type="ECO:0000256" key="6">
    <source>
        <dbReference type="ARBA" id="ARBA00023136"/>
    </source>
</evidence>
<accession>A0A1S1HUI0</accession>
<feature type="signal peptide" evidence="8">
    <location>
        <begin position="1"/>
        <end position="24"/>
    </location>
</feature>
<evidence type="ECO:0000313" key="10">
    <source>
        <dbReference type="EMBL" id="OHT25081.1"/>
    </source>
</evidence>
<dbReference type="InterPro" id="IPR005594">
    <property type="entry name" value="YadA_C"/>
</dbReference>
<comment type="caution">
    <text evidence="10">The sequence shown here is derived from an EMBL/GenBank/DDBJ whole genome shotgun (WGS) entry which is preliminary data.</text>
</comment>
<dbReference type="RefSeq" id="WP_233445710.1">
    <property type="nucleotide sequence ID" value="NZ_VAUE01000021.1"/>
</dbReference>
<evidence type="ECO:0000256" key="2">
    <source>
        <dbReference type="ARBA" id="ARBA00004442"/>
    </source>
</evidence>
<evidence type="ECO:0000256" key="7">
    <source>
        <dbReference type="ARBA" id="ARBA00023237"/>
    </source>
</evidence>